<feature type="compositionally biased region" description="Low complexity" evidence="5">
    <location>
        <begin position="446"/>
        <end position="466"/>
    </location>
</feature>
<feature type="domain" description="RanBP2-type" evidence="6">
    <location>
        <begin position="289"/>
        <end position="318"/>
    </location>
</feature>
<comment type="caution">
    <text evidence="7">The sequence shown here is derived from an EMBL/GenBank/DDBJ whole genome shotgun (WGS) entry which is preliminary data.</text>
</comment>
<feature type="domain" description="RanBP2-type" evidence="6">
    <location>
        <begin position="322"/>
        <end position="351"/>
    </location>
</feature>
<feature type="compositionally biased region" description="Polar residues" evidence="5">
    <location>
        <begin position="512"/>
        <end position="523"/>
    </location>
</feature>
<dbReference type="GO" id="GO:0005737">
    <property type="term" value="C:cytoplasm"/>
    <property type="evidence" value="ECO:0007669"/>
    <property type="project" value="TreeGrafter"/>
</dbReference>
<feature type="region of interest" description="Disordered" evidence="5">
    <location>
        <begin position="881"/>
        <end position="902"/>
    </location>
</feature>
<feature type="compositionally biased region" description="Polar residues" evidence="5">
    <location>
        <begin position="545"/>
        <end position="572"/>
    </location>
</feature>
<dbReference type="Proteomes" id="UP000796880">
    <property type="component" value="Unassembled WGS sequence"/>
</dbReference>
<evidence type="ECO:0000256" key="2">
    <source>
        <dbReference type="ARBA" id="ARBA00022771"/>
    </source>
</evidence>
<dbReference type="PANTHER" id="PTHR23111">
    <property type="entry name" value="ZINC FINGER PROTEIN"/>
    <property type="match status" value="1"/>
</dbReference>
<proteinExistence type="predicted"/>
<feature type="compositionally biased region" description="Low complexity" evidence="5">
    <location>
        <begin position="496"/>
        <end position="511"/>
    </location>
</feature>
<feature type="compositionally biased region" description="Basic and acidic residues" evidence="5">
    <location>
        <begin position="715"/>
        <end position="726"/>
    </location>
</feature>
<keyword evidence="8" id="KW-1185">Reference proteome</keyword>
<dbReference type="GO" id="GO:0003729">
    <property type="term" value="F:mRNA binding"/>
    <property type="evidence" value="ECO:0007669"/>
    <property type="project" value="TreeGrafter"/>
</dbReference>
<evidence type="ECO:0000256" key="4">
    <source>
        <dbReference type="PROSITE-ProRule" id="PRU00322"/>
    </source>
</evidence>
<sequence length="902" mass="100388">MGGATNRFFTLLSTSTGSAAPIPLLLHHHHRFPCLLRLHRRPRLPLLPSSLSRRRHYLSLSPSSSSFAPKASQQFHSHTVTSSLGENRFSDSATAISSSPSWDSHPWPEWSNLVNSLSSAGYFNSNRSFDGNDGFVGVEGLPEEFMRAARACLVFARERASLVRLLSKRDVEVVVKNGTPFIFNDADTSAIKLRSFLFSSETSVLDTDKVQTVDLMRFILSYASNPIFPSESNNNNRELVESSVRNLLSELAKLCYCAPESHSFGSGQSQFPDRNGQTLRRLGPKIEMKRGDWICPRCSFMNFARNMKCLECEEARPKRQLTGGEWECPQCDFFNYGRNTVCLRCDCKRPGEISLGASNTRLGMTYENGNNANKIDVDSRLAANEEKAQRWFSKISQLDNTSDLSSAITDEDFPEIMPLRKGVNRFVVSTRKTPLERRLANSQFQSNLGDDGSSNSRSSESGSLNNFLGTTERRSQNEIPVNTFVSESNNTTVGQSIGSPSPSSASNSVSPQNGQPRGSNSNYVPFVPLPADMFAKKPKEEESTEAVTGTNDSVASSTSPLTGTVFRNNGSAKSEHRLKISEKQAESNDKEKEQAEKSERWFKRVAELHNVTDLASAISDEDFPEIMPMRKGENRFVVSKKKDRSLTSPTYKRRMAMEQGSKTNFVPFVPFPPDYFAKKDKQQQDGTADLANEALDATTSSAKTPENDARWKELSNDHVRQMEKKPTITKSSSPEPSRANLSENKTGAISGNFSQKCADPNGNSKDNSSSGISGYSEKETSNDTPNLMESSPQPSENQNIRESWTGKSLEGSAVKEPDPLDMSEEAKAERWFRRVAQIKDISELSQIPDEDFPSIMPMRKGVNRFVVSKRKTPLERRLTSPQYRRNLPIVSPDPVKKETDSG</sequence>
<dbReference type="SMART" id="SM00547">
    <property type="entry name" value="ZnF_RBZ"/>
    <property type="match status" value="2"/>
</dbReference>
<dbReference type="PROSITE" id="PS01358">
    <property type="entry name" value="ZF_RANBP2_1"/>
    <property type="match status" value="2"/>
</dbReference>
<dbReference type="InterPro" id="IPR001876">
    <property type="entry name" value="Znf_RanBP2"/>
</dbReference>
<dbReference type="GO" id="GO:0008270">
    <property type="term" value="F:zinc ion binding"/>
    <property type="evidence" value="ECO:0007669"/>
    <property type="project" value="UniProtKB-KW"/>
</dbReference>
<evidence type="ECO:0000313" key="7">
    <source>
        <dbReference type="EMBL" id="KAF3440567.1"/>
    </source>
</evidence>
<evidence type="ECO:0000256" key="3">
    <source>
        <dbReference type="ARBA" id="ARBA00022833"/>
    </source>
</evidence>
<dbReference type="SUPFAM" id="SSF90209">
    <property type="entry name" value="Ran binding protein zinc finger-like"/>
    <property type="match status" value="1"/>
</dbReference>
<keyword evidence="3" id="KW-0862">Zinc</keyword>
<dbReference type="InterPro" id="IPR036443">
    <property type="entry name" value="Znf_RanBP2_sf"/>
</dbReference>
<accession>A0A8K0DZS2</accession>
<dbReference type="OrthoDB" id="448399at2759"/>
<feature type="compositionally biased region" description="Polar residues" evidence="5">
    <location>
        <begin position="728"/>
        <end position="773"/>
    </location>
</feature>
<feature type="region of interest" description="Disordered" evidence="5">
    <location>
        <begin position="715"/>
        <end position="824"/>
    </location>
</feature>
<dbReference type="Gene3D" id="4.10.1060.10">
    <property type="entry name" value="Zinc finger, RanBP2-type"/>
    <property type="match status" value="2"/>
</dbReference>
<keyword evidence="2 4" id="KW-0863">Zinc-finger</keyword>
<organism evidence="7 8">
    <name type="scientific">Rhamnella rubrinervis</name>
    <dbReference type="NCBI Taxonomy" id="2594499"/>
    <lineage>
        <taxon>Eukaryota</taxon>
        <taxon>Viridiplantae</taxon>
        <taxon>Streptophyta</taxon>
        <taxon>Embryophyta</taxon>
        <taxon>Tracheophyta</taxon>
        <taxon>Spermatophyta</taxon>
        <taxon>Magnoliopsida</taxon>
        <taxon>eudicotyledons</taxon>
        <taxon>Gunneridae</taxon>
        <taxon>Pentapetalae</taxon>
        <taxon>rosids</taxon>
        <taxon>fabids</taxon>
        <taxon>Rosales</taxon>
        <taxon>Rhamnaceae</taxon>
        <taxon>rhamnoid group</taxon>
        <taxon>Rhamneae</taxon>
        <taxon>Rhamnella</taxon>
    </lineage>
</organism>
<protein>
    <recommendedName>
        <fullName evidence="6">RanBP2-type domain-containing protein</fullName>
    </recommendedName>
</protein>
<reference evidence="7" key="1">
    <citation type="submission" date="2020-03" db="EMBL/GenBank/DDBJ databases">
        <title>A high-quality chromosome-level genome assembly of a woody plant with both climbing and erect habits, Rhamnella rubrinervis.</title>
        <authorList>
            <person name="Lu Z."/>
            <person name="Yang Y."/>
            <person name="Zhu X."/>
            <person name="Sun Y."/>
        </authorList>
    </citation>
    <scope>NUCLEOTIDE SEQUENCE</scope>
    <source>
        <strain evidence="7">BYM</strain>
        <tissue evidence="7">Leaf</tissue>
    </source>
</reference>
<feature type="compositionally biased region" description="Basic and acidic residues" evidence="5">
    <location>
        <begin position="573"/>
        <end position="595"/>
    </location>
</feature>
<feature type="compositionally biased region" description="Basic and acidic residues" evidence="5">
    <location>
        <begin position="813"/>
        <end position="824"/>
    </location>
</feature>
<dbReference type="EMBL" id="VOIH02000008">
    <property type="protein sequence ID" value="KAF3440567.1"/>
    <property type="molecule type" value="Genomic_DNA"/>
</dbReference>
<gene>
    <name evidence="7" type="ORF">FNV43_RR18851</name>
</gene>
<feature type="region of interest" description="Disordered" evidence="5">
    <location>
        <begin position="438"/>
        <end position="595"/>
    </location>
</feature>
<evidence type="ECO:0000256" key="1">
    <source>
        <dbReference type="ARBA" id="ARBA00022723"/>
    </source>
</evidence>
<evidence type="ECO:0000256" key="5">
    <source>
        <dbReference type="SAM" id="MobiDB-lite"/>
    </source>
</evidence>
<feature type="compositionally biased region" description="Polar residues" evidence="5">
    <location>
        <begin position="477"/>
        <end position="495"/>
    </location>
</feature>
<evidence type="ECO:0000259" key="6">
    <source>
        <dbReference type="PROSITE" id="PS50199"/>
    </source>
</evidence>
<dbReference type="PANTHER" id="PTHR23111:SF30">
    <property type="entry name" value="ZINC FINGER PROTEIN VAR3, CHLOROPLASTIC"/>
    <property type="match status" value="1"/>
</dbReference>
<dbReference type="AlphaFoldDB" id="A0A8K0DZS2"/>
<dbReference type="Pfam" id="PF00641">
    <property type="entry name" value="Zn_ribbon_RanBP"/>
    <property type="match status" value="2"/>
</dbReference>
<keyword evidence="1" id="KW-0479">Metal-binding</keyword>
<evidence type="ECO:0000313" key="8">
    <source>
        <dbReference type="Proteomes" id="UP000796880"/>
    </source>
</evidence>
<dbReference type="PROSITE" id="PS50199">
    <property type="entry name" value="ZF_RANBP2_2"/>
    <property type="match status" value="2"/>
</dbReference>
<feature type="compositionally biased region" description="Polar residues" evidence="5">
    <location>
        <begin position="782"/>
        <end position="806"/>
    </location>
</feature>
<name>A0A8K0DZS2_9ROSA</name>